<organism evidence="1 2">
    <name type="scientific">Peribacillus simplex</name>
    <dbReference type="NCBI Taxonomy" id="1478"/>
    <lineage>
        <taxon>Bacteria</taxon>
        <taxon>Bacillati</taxon>
        <taxon>Bacillota</taxon>
        <taxon>Bacilli</taxon>
        <taxon>Bacillales</taxon>
        <taxon>Bacillaceae</taxon>
        <taxon>Peribacillus</taxon>
    </lineage>
</organism>
<name>A0AAW7IS03_9BACI</name>
<evidence type="ECO:0000313" key="1">
    <source>
        <dbReference type="EMBL" id="MDM5453088.1"/>
    </source>
</evidence>
<dbReference type="EMBL" id="JAUCEY010000008">
    <property type="protein sequence ID" value="MDM5453088.1"/>
    <property type="molecule type" value="Genomic_DNA"/>
</dbReference>
<evidence type="ECO:0000313" key="2">
    <source>
        <dbReference type="Proteomes" id="UP001234602"/>
    </source>
</evidence>
<dbReference type="AlphaFoldDB" id="A0AAW7IS03"/>
<comment type="caution">
    <text evidence="1">The sequence shown here is derived from an EMBL/GenBank/DDBJ whole genome shotgun (WGS) entry which is preliminary data.</text>
</comment>
<protein>
    <submittedName>
        <fullName evidence="1">Uncharacterized protein</fullName>
    </submittedName>
</protein>
<sequence length="102" mass="11235">MYKSKSIALQQDLKLAVMTFFPHARQIMDGDQHPNITPLEQKVMQEIGVGTFIVVKGQVYKESACLLKDMWSGAGQQWVLTAALSVSVTEGIRVVNQEAKGA</sequence>
<proteinExistence type="predicted"/>
<dbReference type="Proteomes" id="UP001234602">
    <property type="component" value="Unassembled WGS sequence"/>
</dbReference>
<gene>
    <name evidence="1" type="ORF">QUF89_12925</name>
</gene>
<accession>A0AAW7IS03</accession>
<reference evidence="1" key="1">
    <citation type="submission" date="2023-06" db="EMBL/GenBank/DDBJ databases">
        <title>Comparative genomics of Bacillaceae isolates and their secondary metabolite potential.</title>
        <authorList>
            <person name="Song L."/>
            <person name="Nielsen L.J."/>
            <person name="Mohite O."/>
            <person name="Xu X."/>
            <person name="Weber T."/>
            <person name="Kovacs A.T."/>
        </authorList>
    </citation>
    <scope>NUCLEOTIDE SEQUENCE</scope>
    <source>
        <strain evidence="1">D8_B_37</strain>
    </source>
</reference>